<comment type="caution">
    <text evidence="1">The sequence shown here is derived from an EMBL/GenBank/DDBJ whole genome shotgun (WGS) entry which is preliminary data.</text>
</comment>
<name>A0A5B6V121_9ROSI</name>
<dbReference type="AlphaFoldDB" id="A0A5B6V121"/>
<sequence>MKSRSYDVKQFQWRCGHIELLSMVLQRQLIFHYCSTSTKLALSVKFDSDTLRTLELDALEERKHKAKKNLSVYQRRLSRAYDKLERWCYVLHMTSEKEHMLLILLQNEKDHIFFRKSIRTNFASC</sequence>
<reference evidence="2" key="1">
    <citation type="journal article" date="2019" name="Plant Biotechnol. J.">
        <title>Genome sequencing of the Australian wild diploid species Gossypium australe highlights disease resistance and delayed gland morphogenesis.</title>
        <authorList>
            <person name="Cai Y."/>
            <person name="Cai X."/>
            <person name="Wang Q."/>
            <person name="Wang P."/>
            <person name="Zhang Y."/>
            <person name="Cai C."/>
            <person name="Xu Y."/>
            <person name="Wang K."/>
            <person name="Zhou Z."/>
            <person name="Wang C."/>
            <person name="Geng S."/>
            <person name="Li B."/>
            <person name="Dong Q."/>
            <person name="Hou Y."/>
            <person name="Wang H."/>
            <person name="Ai P."/>
            <person name="Liu Z."/>
            <person name="Yi F."/>
            <person name="Sun M."/>
            <person name="An G."/>
            <person name="Cheng J."/>
            <person name="Zhang Y."/>
            <person name="Shi Q."/>
            <person name="Xie Y."/>
            <person name="Shi X."/>
            <person name="Chang Y."/>
            <person name="Huang F."/>
            <person name="Chen Y."/>
            <person name="Hong S."/>
            <person name="Mi L."/>
            <person name="Sun Q."/>
            <person name="Zhang L."/>
            <person name="Zhou B."/>
            <person name="Peng R."/>
            <person name="Zhang X."/>
            <person name="Liu F."/>
        </authorList>
    </citation>
    <scope>NUCLEOTIDE SEQUENCE [LARGE SCALE GENOMIC DNA]</scope>
    <source>
        <strain evidence="2">cv. PA1801</strain>
    </source>
</reference>
<gene>
    <name evidence="1" type="ORF">EPI10_029288</name>
</gene>
<organism evidence="1 2">
    <name type="scientific">Gossypium australe</name>
    <dbReference type="NCBI Taxonomy" id="47621"/>
    <lineage>
        <taxon>Eukaryota</taxon>
        <taxon>Viridiplantae</taxon>
        <taxon>Streptophyta</taxon>
        <taxon>Embryophyta</taxon>
        <taxon>Tracheophyta</taxon>
        <taxon>Spermatophyta</taxon>
        <taxon>Magnoliopsida</taxon>
        <taxon>eudicotyledons</taxon>
        <taxon>Gunneridae</taxon>
        <taxon>Pentapetalae</taxon>
        <taxon>rosids</taxon>
        <taxon>malvids</taxon>
        <taxon>Malvales</taxon>
        <taxon>Malvaceae</taxon>
        <taxon>Malvoideae</taxon>
        <taxon>Gossypium</taxon>
    </lineage>
</organism>
<accession>A0A5B6V121</accession>
<proteinExistence type="predicted"/>
<dbReference type="Proteomes" id="UP000325315">
    <property type="component" value="Unassembled WGS sequence"/>
</dbReference>
<dbReference type="OrthoDB" id="1704624at2759"/>
<protein>
    <submittedName>
        <fullName evidence="1">Integrase, catalytic core</fullName>
    </submittedName>
</protein>
<evidence type="ECO:0000313" key="1">
    <source>
        <dbReference type="EMBL" id="KAA3462838.1"/>
    </source>
</evidence>
<evidence type="ECO:0000313" key="2">
    <source>
        <dbReference type="Proteomes" id="UP000325315"/>
    </source>
</evidence>
<keyword evidence="2" id="KW-1185">Reference proteome</keyword>
<dbReference type="EMBL" id="SMMG02000009">
    <property type="protein sequence ID" value="KAA3462838.1"/>
    <property type="molecule type" value="Genomic_DNA"/>
</dbReference>